<keyword evidence="3" id="KW-1185">Reference proteome</keyword>
<gene>
    <name evidence="2" type="ORF">AB6A40_001869</name>
</gene>
<sequence length="285" mass="32279">MLSITLFFLIYASKLSPYATAEATGFFGSDCVEPCMNEMQMVMDSTPLGNADHPGQLSWSQLLQASKNRQLTESSFHGICSAYKKVDRCLQDCESKSEFGTQIRQTYAGLRFICVDHRQEFFNSLPCLAQYEPLAMSQCKAEINQSLAGSNLFSEAVINREHHNIRSRFRSLCQDLVQMIKCIEPVTRNSCGEEAARIMLKFITVGFTSFEKLYSQLGISDQLPISCRQLVSLTVPRSSSRRHNSNILRHPTGYELYTSNAFLSSSLTNTMIVFVHYLCLIYSFR</sequence>
<comment type="caution">
    <text evidence="2">The sequence shown here is derived from an EMBL/GenBank/DDBJ whole genome shotgun (WGS) entry which is preliminary data.</text>
</comment>
<keyword evidence="1" id="KW-0732">Signal</keyword>
<organism evidence="2 3">
    <name type="scientific">Gnathostoma spinigerum</name>
    <dbReference type="NCBI Taxonomy" id="75299"/>
    <lineage>
        <taxon>Eukaryota</taxon>
        <taxon>Metazoa</taxon>
        <taxon>Ecdysozoa</taxon>
        <taxon>Nematoda</taxon>
        <taxon>Chromadorea</taxon>
        <taxon>Rhabditida</taxon>
        <taxon>Spirurina</taxon>
        <taxon>Gnathostomatomorpha</taxon>
        <taxon>Gnathostomatoidea</taxon>
        <taxon>Gnathostomatidae</taxon>
        <taxon>Gnathostoma</taxon>
    </lineage>
</organism>
<feature type="signal peptide" evidence="1">
    <location>
        <begin position="1"/>
        <end position="21"/>
    </location>
</feature>
<dbReference type="PANTHER" id="PTHR36944">
    <property type="entry name" value="PROTEIN CBG02791-RELATED"/>
    <property type="match status" value="1"/>
</dbReference>
<dbReference type="Proteomes" id="UP001608902">
    <property type="component" value="Unassembled WGS sequence"/>
</dbReference>
<dbReference type="AlphaFoldDB" id="A0ABD6E673"/>
<name>A0ABD6E673_9BILA</name>
<dbReference type="EMBL" id="JBGFUD010000747">
    <property type="protein sequence ID" value="MFH4975160.1"/>
    <property type="molecule type" value="Genomic_DNA"/>
</dbReference>
<accession>A0ABD6E673</accession>
<evidence type="ECO:0000256" key="1">
    <source>
        <dbReference type="SAM" id="SignalP"/>
    </source>
</evidence>
<evidence type="ECO:0000313" key="3">
    <source>
        <dbReference type="Proteomes" id="UP001608902"/>
    </source>
</evidence>
<feature type="chain" id="PRO_5044783519" description="Chondroitin proteoglycan 4 domain-containing protein" evidence="1">
    <location>
        <begin position="22"/>
        <end position="285"/>
    </location>
</feature>
<evidence type="ECO:0008006" key="4">
    <source>
        <dbReference type="Google" id="ProtNLM"/>
    </source>
</evidence>
<reference evidence="2 3" key="1">
    <citation type="submission" date="2024-08" db="EMBL/GenBank/DDBJ databases">
        <title>Gnathostoma spinigerum genome.</title>
        <authorList>
            <person name="Gonzalez-Bertolin B."/>
            <person name="Monzon S."/>
            <person name="Zaballos A."/>
            <person name="Jimenez P."/>
            <person name="Dekumyoy P."/>
            <person name="Varona S."/>
            <person name="Cuesta I."/>
            <person name="Sumanam S."/>
            <person name="Adisakwattana P."/>
            <person name="Gasser R.B."/>
            <person name="Hernandez-Gonzalez A."/>
            <person name="Young N.D."/>
            <person name="Perteguer M.J."/>
        </authorList>
    </citation>
    <scope>NUCLEOTIDE SEQUENCE [LARGE SCALE GENOMIC DNA]</scope>
    <source>
        <strain evidence="2">AL3</strain>
        <tissue evidence="2">Liver</tissue>
    </source>
</reference>
<evidence type="ECO:0000313" key="2">
    <source>
        <dbReference type="EMBL" id="MFH4975160.1"/>
    </source>
</evidence>
<dbReference type="PANTHER" id="PTHR36944:SF4">
    <property type="entry name" value="CPG4 DOMAIN-CONTAINING PROTEIN"/>
    <property type="match status" value="1"/>
</dbReference>
<protein>
    <recommendedName>
        <fullName evidence="4">Chondroitin proteoglycan 4 domain-containing protein</fullName>
    </recommendedName>
</protein>
<proteinExistence type="predicted"/>